<dbReference type="Proteomes" id="UP001348369">
    <property type="component" value="Chromosome"/>
</dbReference>
<dbReference type="EMBL" id="CP109109">
    <property type="protein sequence ID" value="WSB97538.1"/>
    <property type="molecule type" value="Genomic_DNA"/>
</dbReference>
<name>A0ACD4ZGQ6_9ACTN</name>
<sequence>MEPSADVVVLTALPVEFRAVLHLLRDQSTLVHPQGTSLVKGTLPGLGGTVAVARIGAGNLTSAAVAERVRQWLRPQALLFVGVAGGLKPEARLSDVVVSTKVYHLHPGKETPEGFHARPVSGAVSHRLEQAAGIALCSESWRKWVPDEVRATWQEDGPHVHFQPVIAGEVVLNSPVTPLRDQITFHYGDALAIEMESAGVARVVDLSEDLRILTLRGISDHADASKGEADASGSQYRASAHAAAAAAALACELLPETAGPGGSSRAVRSAGAIGEASAPEAEWVRALMAFADMGRGDFRHSLLTDMGRILGLPHAFMAAESTVARDHVREIVRRMNTYRDAPAARTALYAALENARPDDGALEGLSRLLP</sequence>
<proteinExistence type="predicted"/>
<evidence type="ECO:0000313" key="2">
    <source>
        <dbReference type="Proteomes" id="UP001348369"/>
    </source>
</evidence>
<protein>
    <submittedName>
        <fullName evidence="1">5'-methylthioadenosine/S-adenosylhomocysteine nucleosidase</fullName>
    </submittedName>
</protein>
<reference evidence="1" key="1">
    <citation type="submission" date="2022-10" db="EMBL/GenBank/DDBJ databases">
        <title>The complete genomes of actinobacterial strains from the NBC collection.</title>
        <authorList>
            <person name="Joergensen T.S."/>
            <person name="Alvarez Arevalo M."/>
            <person name="Sterndorff E.B."/>
            <person name="Faurdal D."/>
            <person name="Vuksanovic O."/>
            <person name="Mourched A.-S."/>
            <person name="Charusanti P."/>
            <person name="Shaw S."/>
            <person name="Blin K."/>
            <person name="Weber T."/>
        </authorList>
    </citation>
    <scope>NUCLEOTIDE SEQUENCE</scope>
    <source>
        <strain evidence="1">NBC 01771</strain>
    </source>
</reference>
<accession>A0ACD4ZGQ6</accession>
<gene>
    <name evidence="1" type="ORF">OG835_11280</name>
</gene>
<organism evidence="1 2">
    <name type="scientific">Streptomyces scopuliridis</name>
    <dbReference type="NCBI Taxonomy" id="452529"/>
    <lineage>
        <taxon>Bacteria</taxon>
        <taxon>Bacillati</taxon>
        <taxon>Actinomycetota</taxon>
        <taxon>Actinomycetes</taxon>
        <taxon>Kitasatosporales</taxon>
        <taxon>Streptomycetaceae</taxon>
        <taxon>Streptomyces</taxon>
    </lineage>
</organism>
<keyword evidence="2" id="KW-1185">Reference proteome</keyword>
<evidence type="ECO:0000313" key="1">
    <source>
        <dbReference type="EMBL" id="WSB97538.1"/>
    </source>
</evidence>